<dbReference type="Pfam" id="PF00293">
    <property type="entry name" value="NUDIX"/>
    <property type="match status" value="1"/>
</dbReference>
<dbReference type="AlphaFoldDB" id="A0AAN7QTR2"/>
<feature type="domain" description="Nudix hydrolase" evidence="2">
    <location>
        <begin position="7"/>
        <end position="154"/>
    </location>
</feature>
<protein>
    <recommendedName>
        <fullName evidence="2">Nudix hydrolase domain-containing protein</fullName>
    </recommendedName>
</protein>
<organism evidence="3 4">
    <name type="scientific">Trapa incisa</name>
    <dbReference type="NCBI Taxonomy" id="236973"/>
    <lineage>
        <taxon>Eukaryota</taxon>
        <taxon>Viridiplantae</taxon>
        <taxon>Streptophyta</taxon>
        <taxon>Embryophyta</taxon>
        <taxon>Tracheophyta</taxon>
        <taxon>Spermatophyta</taxon>
        <taxon>Magnoliopsida</taxon>
        <taxon>eudicotyledons</taxon>
        <taxon>Gunneridae</taxon>
        <taxon>Pentapetalae</taxon>
        <taxon>rosids</taxon>
        <taxon>malvids</taxon>
        <taxon>Myrtales</taxon>
        <taxon>Lythraceae</taxon>
        <taxon>Trapa</taxon>
    </lineage>
</organism>
<dbReference type="InterPro" id="IPR000086">
    <property type="entry name" value="NUDIX_hydrolase_dom"/>
</dbReference>
<dbReference type="GO" id="GO:0008893">
    <property type="term" value="F:guanosine-3',5'-bis(diphosphate) 3'-diphosphatase activity"/>
    <property type="evidence" value="ECO:0007669"/>
    <property type="project" value="TreeGrafter"/>
</dbReference>
<sequence length="245" mass="28093">MDGLPAGYRPNFGVCLINSHDQVFVVSRLNVPGAWQMPQGSIEDDEEPKLAAIRKLREETGVVSAEIIAEVPSWLTYDFPPAVKAKVNRLWGGEWHGQAQKWFLMRLTRDDDSEINLGNGEADMEFAEWKWSNPEEVIEQAVDYKRPTYEQVMRAFQPYFNSSGLWTKWQGRAAQYASSSDQILDTQMTHPLKLKILDTQMTHPLKLKTDSQPHNTTTTCLFLQSSSSILRLNRDRYNLALCKDR</sequence>
<comment type="caution">
    <text evidence="3">The sequence shown here is derived from an EMBL/GenBank/DDBJ whole genome shotgun (WGS) entry which is preliminary data.</text>
</comment>
<dbReference type="Gene3D" id="3.90.79.10">
    <property type="entry name" value="Nucleoside Triphosphate Pyrophosphohydrolase"/>
    <property type="match status" value="1"/>
</dbReference>
<gene>
    <name evidence="3" type="ORF">SAY87_015570</name>
</gene>
<dbReference type="GO" id="GO:0006753">
    <property type="term" value="P:nucleoside phosphate metabolic process"/>
    <property type="evidence" value="ECO:0007669"/>
    <property type="project" value="TreeGrafter"/>
</dbReference>
<keyword evidence="4" id="KW-1185">Reference proteome</keyword>
<evidence type="ECO:0000256" key="1">
    <source>
        <dbReference type="ARBA" id="ARBA00022801"/>
    </source>
</evidence>
<dbReference type="PROSITE" id="PS51462">
    <property type="entry name" value="NUDIX"/>
    <property type="match status" value="1"/>
</dbReference>
<dbReference type="GO" id="GO:0034432">
    <property type="term" value="F:bis(5'-adenosyl)-pentaphosphatase activity"/>
    <property type="evidence" value="ECO:0007669"/>
    <property type="project" value="TreeGrafter"/>
</dbReference>
<keyword evidence="1" id="KW-0378">Hydrolase</keyword>
<dbReference type="Proteomes" id="UP001345219">
    <property type="component" value="Chromosome 13"/>
</dbReference>
<dbReference type="PANTHER" id="PTHR11839">
    <property type="entry name" value="UDP/ADP-SUGAR PYROPHOSPHATASE"/>
    <property type="match status" value="1"/>
</dbReference>
<dbReference type="SUPFAM" id="SSF55811">
    <property type="entry name" value="Nudix"/>
    <property type="match status" value="1"/>
</dbReference>
<evidence type="ECO:0000259" key="2">
    <source>
        <dbReference type="PROSITE" id="PS51462"/>
    </source>
</evidence>
<accession>A0AAN7QTR2</accession>
<dbReference type="NCBIfam" id="NF001938">
    <property type="entry name" value="PRK00714.1-5"/>
    <property type="match status" value="1"/>
</dbReference>
<dbReference type="GO" id="GO:0009507">
    <property type="term" value="C:chloroplast"/>
    <property type="evidence" value="ECO:0007669"/>
    <property type="project" value="TreeGrafter"/>
</dbReference>
<dbReference type="EMBL" id="JAXIOK010000001">
    <property type="protein sequence ID" value="KAK4779464.1"/>
    <property type="molecule type" value="Genomic_DNA"/>
</dbReference>
<evidence type="ECO:0000313" key="3">
    <source>
        <dbReference type="EMBL" id="KAK4779464.1"/>
    </source>
</evidence>
<dbReference type="InterPro" id="IPR022927">
    <property type="entry name" value="RppH"/>
</dbReference>
<evidence type="ECO:0000313" key="4">
    <source>
        <dbReference type="Proteomes" id="UP001345219"/>
    </source>
</evidence>
<dbReference type="CDD" id="cd03671">
    <property type="entry name" value="NUDIX_Ap4A_hydrolase_plant_like"/>
    <property type="match status" value="1"/>
</dbReference>
<proteinExistence type="predicted"/>
<dbReference type="PANTHER" id="PTHR11839:SF30">
    <property type="entry name" value="NUDIX HYDROLASE 25"/>
    <property type="match status" value="1"/>
</dbReference>
<reference evidence="3 4" key="1">
    <citation type="journal article" date="2023" name="Hortic Res">
        <title>Pangenome of water caltrop reveals structural variations and asymmetric subgenome divergence after allopolyploidization.</title>
        <authorList>
            <person name="Zhang X."/>
            <person name="Chen Y."/>
            <person name="Wang L."/>
            <person name="Yuan Y."/>
            <person name="Fang M."/>
            <person name="Shi L."/>
            <person name="Lu R."/>
            <person name="Comes H.P."/>
            <person name="Ma Y."/>
            <person name="Chen Y."/>
            <person name="Huang G."/>
            <person name="Zhou Y."/>
            <person name="Zheng Z."/>
            <person name="Qiu Y."/>
        </authorList>
    </citation>
    <scope>NUCLEOTIDE SEQUENCE [LARGE SCALE GENOMIC DNA]</scope>
    <source>
        <tissue evidence="3">Roots</tissue>
    </source>
</reference>
<dbReference type="GO" id="GO:0019693">
    <property type="term" value="P:ribose phosphate metabolic process"/>
    <property type="evidence" value="ECO:0007669"/>
    <property type="project" value="TreeGrafter"/>
</dbReference>
<dbReference type="InterPro" id="IPR015797">
    <property type="entry name" value="NUDIX_hydrolase-like_dom_sf"/>
</dbReference>
<name>A0AAN7QTR2_9MYRT</name>